<dbReference type="RefSeq" id="WP_255900739.1">
    <property type="nucleotide sequence ID" value="NZ_JAFMZO010000002.1"/>
</dbReference>
<dbReference type="InterPro" id="IPR024535">
    <property type="entry name" value="RHGA/B-epi-like_pectate_lyase"/>
</dbReference>
<dbReference type="Proteomes" id="UP001597387">
    <property type="component" value="Unassembled WGS sequence"/>
</dbReference>
<keyword evidence="3" id="KW-1185">Reference proteome</keyword>
<dbReference type="InterPro" id="IPR012334">
    <property type="entry name" value="Pectin_lyas_fold"/>
</dbReference>
<reference evidence="3" key="1">
    <citation type="journal article" date="2019" name="Int. J. Syst. Evol. Microbiol.">
        <title>The Global Catalogue of Microorganisms (GCM) 10K type strain sequencing project: providing services to taxonomists for standard genome sequencing and annotation.</title>
        <authorList>
            <consortium name="The Broad Institute Genomics Platform"/>
            <consortium name="The Broad Institute Genome Sequencing Center for Infectious Disease"/>
            <person name="Wu L."/>
            <person name="Ma J."/>
        </authorList>
    </citation>
    <scope>NUCLEOTIDE SEQUENCE [LARGE SCALE GENOMIC DNA]</scope>
    <source>
        <strain evidence="3">KCTC 42217</strain>
    </source>
</reference>
<sequence length="895" mass="98533">MTLERSNWIFLCVIFLSLWACKVNIPTELPAYTDYKMPMPGLAAPGEPFTPVMAGPAKDNTPLSGEWTRTAGPDESVILSGEALTAYRRANEGKDSRFKVYSSGGSITDANVLRAESDKAVITINKNIQKWGMYLVWPGNKAGYGKPIAINKTEAWWIGPAEVSRGSRVSVYGRNLSQYNDTISSFIYLKSSQGYGLWAKIVKVNPYKVDFMIPPNMPEGDYEVWAHNGHGGKYGWSAPLKLKIAREYQWSDKVFNVKNYGASGNGVSDDTKAIHRALAEAKNTPGSTVYFPEGTYLISGMLSISDNSRWRGVQKDRSIIKCGPNFFTRNAVVSGRATNFQISNLTFDANNNIKGEGPEFREEAINLDVSSKVKLDNLKILCKGYSALRLDHANNVEITNTTVIARKSFLGSCSNLIIDKCDFYLTNDAEMALHSWDGVNISVTNSTCRDLDNRDVNNGQGWGKGRFFHSAGNGGSTRHTYLENNRTLDLAVRPVGTDQNSGEQFLWEGFSAKWYGKVVSSKPSSTTLHKFSKALVPFKTTAVITKGRGVGQSRLISAVKDGIILLDRPWNLPPDKSSTIAIGHFADRIVMYKNYIDGKAESVHSENITASTGIQPYGGVLNFIADGNIITEVRSGLANWSTQHSIGIDPNYFNLYVNNKITLSRWGIVNALLEVKRPEMGLMGTTYRRNVINTALEAGIKVWLSPSAKPIMDNFLYEHNSFINVPKGFLKSNGANLSTQTLYKNQFRSMRGSAAVDLSPGIKLFSNSYTGFASAYSGTPRQLVVAPLRVIEIYGVSKGSVSSVPFVLWNTGTSRSRVRINTNAPWLKVSDANPLIETEKTGVVTLEADPEKLPADTHTTSVSVISGKEEKKYTVIFNVAESAEKMINKQAGNDF</sequence>
<accession>A0ABW4ZNU3</accession>
<dbReference type="InterPro" id="IPR011050">
    <property type="entry name" value="Pectin_lyase_fold/virulence"/>
</dbReference>
<dbReference type="SUPFAM" id="SSF51126">
    <property type="entry name" value="Pectin lyase-like"/>
    <property type="match status" value="1"/>
</dbReference>
<evidence type="ECO:0000313" key="2">
    <source>
        <dbReference type="EMBL" id="MFD2163521.1"/>
    </source>
</evidence>
<gene>
    <name evidence="2" type="ORF">ACFSJU_14020</name>
</gene>
<evidence type="ECO:0000313" key="3">
    <source>
        <dbReference type="Proteomes" id="UP001597387"/>
    </source>
</evidence>
<comment type="caution">
    <text evidence="2">The sequence shown here is derived from an EMBL/GenBank/DDBJ whole genome shotgun (WGS) entry which is preliminary data.</text>
</comment>
<dbReference type="GO" id="GO:0016787">
    <property type="term" value="F:hydrolase activity"/>
    <property type="evidence" value="ECO:0007669"/>
    <property type="project" value="UniProtKB-KW"/>
</dbReference>
<evidence type="ECO:0000259" key="1">
    <source>
        <dbReference type="Pfam" id="PF12708"/>
    </source>
</evidence>
<dbReference type="Gene3D" id="2.160.20.10">
    <property type="entry name" value="Single-stranded right-handed beta-helix, Pectin lyase-like"/>
    <property type="match status" value="1"/>
</dbReference>
<proteinExistence type="predicted"/>
<dbReference type="Pfam" id="PF12708">
    <property type="entry name" value="Pect-lyase_RHGA_epim"/>
    <property type="match status" value="1"/>
</dbReference>
<name>A0ABW4ZNU3_9SPHI</name>
<keyword evidence="2" id="KW-0378">Hydrolase</keyword>
<protein>
    <submittedName>
        <fullName evidence="2">Glycoside hydrolase family 55 protein</fullName>
    </submittedName>
</protein>
<dbReference type="EMBL" id="JBHUHZ010000002">
    <property type="protein sequence ID" value="MFD2163521.1"/>
    <property type="molecule type" value="Genomic_DNA"/>
</dbReference>
<feature type="domain" description="Rhamnogalacturonase A/B/Epimerase-like pectate lyase" evidence="1">
    <location>
        <begin position="255"/>
        <end position="452"/>
    </location>
</feature>
<organism evidence="2 3">
    <name type="scientific">Paradesertivirga mongoliensis</name>
    <dbReference type="NCBI Taxonomy" id="2100740"/>
    <lineage>
        <taxon>Bacteria</taxon>
        <taxon>Pseudomonadati</taxon>
        <taxon>Bacteroidota</taxon>
        <taxon>Sphingobacteriia</taxon>
        <taxon>Sphingobacteriales</taxon>
        <taxon>Sphingobacteriaceae</taxon>
        <taxon>Paradesertivirga</taxon>
    </lineage>
</organism>